<reference evidence="1 2" key="1">
    <citation type="submission" date="2024-04" db="EMBL/GenBank/DDBJ databases">
        <title>Human intestinal bacterial collection.</title>
        <authorList>
            <person name="Pauvert C."/>
            <person name="Hitch T.C.A."/>
            <person name="Clavel T."/>
        </authorList>
    </citation>
    <scope>NUCLEOTIDE SEQUENCE [LARGE SCALE GENOMIC DNA]</scope>
    <source>
        <strain evidence="1 2">CLA-AA-H181</strain>
    </source>
</reference>
<dbReference type="InterPro" id="IPR025911">
    <property type="entry name" value="ToxN/AbiQ_toxin"/>
</dbReference>
<dbReference type="RefSeq" id="WP_349093222.1">
    <property type="nucleotide sequence ID" value="NZ_JBBNGJ010000006.1"/>
</dbReference>
<dbReference type="InterPro" id="IPR053735">
    <property type="entry name" value="Type_III_TA_endoRNase"/>
</dbReference>
<protein>
    <submittedName>
        <fullName evidence="1">Type III toxin-antitoxin system ToxN/AbiQ family toxin</fullName>
    </submittedName>
</protein>
<organism evidence="1 2">
    <name type="scientific">Coprococcus aceti</name>
    <dbReference type="NCBI Taxonomy" id="2981786"/>
    <lineage>
        <taxon>Bacteria</taxon>
        <taxon>Bacillati</taxon>
        <taxon>Bacillota</taxon>
        <taxon>Clostridia</taxon>
        <taxon>Lachnospirales</taxon>
        <taxon>Lachnospiraceae</taxon>
        <taxon>Coprococcus</taxon>
    </lineage>
</organism>
<sequence>MDILNFYYIDLKYIRNLSRADDNVMSVSPQVGKENRPFLGIIILIGGQKYCIPLTSPKNKFENMKSQIDFIKIFDHNSRHPEYSSKIIGILNLNNMIPVNNSVISKVNLKLNPHDTIINRANKVHSLITDFPDKNRNLTKRCVDFNKLEHILAQYSDD</sequence>
<accession>A0ABV1I9V9</accession>
<name>A0ABV1I9V9_9FIRM</name>
<dbReference type="Gene3D" id="3.10.129.130">
    <property type="match status" value="1"/>
</dbReference>
<gene>
    <name evidence="1" type="ORF">AAAU18_08815</name>
</gene>
<keyword evidence="2" id="KW-1185">Reference proteome</keyword>
<evidence type="ECO:0000313" key="2">
    <source>
        <dbReference type="Proteomes" id="UP001494672"/>
    </source>
</evidence>
<dbReference type="Pfam" id="PF13958">
    <property type="entry name" value="ToxN_toxin"/>
    <property type="match status" value="1"/>
</dbReference>
<proteinExistence type="predicted"/>
<evidence type="ECO:0000313" key="1">
    <source>
        <dbReference type="EMBL" id="MEQ2593004.1"/>
    </source>
</evidence>
<comment type="caution">
    <text evidence="1">The sequence shown here is derived from an EMBL/GenBank/DDBJ whole genome shotgun (WGS) entry which is preliminary data.</text>
</comment>
<dbReference type="EMBL" id="JBBNGJ010000006">
    <property type="protein sequence ID" value="MEQ2593004.1"/>
    <property type="molecule type" value="Genomic_DNA"/>
</dbReference>
<dbReference type="Proteomes" id="UP001494672">
    <property type="component" value="Unassembled WGS sequence"/>
</dbReference>